<name>A0ABS6WWI6_9BACT</name>
<protein>
    <submittedName>
        <fullName evidence="2">Uncharacterized protein</fullName>
    </submittedName>
</protein>
<comment type="caution">
    <text evidence="2">The sequence shown here is derived from an EMBL/GenBank/DDBJ whole genome shotgun (WGS) entry which is preliminary data.</text>
</comment>
<feature type="transmembrane region" description="Helical" evidence="1">
    <location>
        <begin position="37"/>
        <end position="57"/>
    </location>
</feature>
<keyword evidence="1" id="KW-0812">Transmembrane</keyword>
<feature type="transmembrane region" description="Helical" evidence="1">
    <location>
        <begin position="6"/>
        <end position="28"/>
    </location>
</feature>
<keyword evidence="1" id="KW-0472">Membrane</keyword>
<proteinExistence type="predicted"/>
<dbReference type="Proteomes" id="UP000826188">
    <property type="component" value="Unassembled WGS sequence"/>
</dbReference>
<evidence type="ECO:0000313" key="3">
    <source>
        <dbReference type="Proteomes" id="UP000826188"/>
    </source>
</evidence>
<evidence type="ECO:0000256" key="1">
    <source>
        <dbReference type="SAM" id="Phobius"/>
    </source>
</evidence>
<feature type="transmembrane region" description="Helical" evidence="1">
    <location>
        <begin position="168"/>
        <end position="188"/>
    </location>
</feature>
<evidence type="ECO:0000313" key="2">
    <source>
        <dbReference type="EMBL" id="MBW3127637.1"/>
    </source>
</evidence>
<sequence length="207" mass="23972">MLYQPSAFGLFFLFRLDLAALALLYFLIRSPFRWERVLLYGAAVLLVLFSSFLKLLFSELATGASTPGDLQIENRLSSSFQTFYYLSEDKDGQLQADWKEYMLGRRKTRMLEMEGFRGLLIAKKINGQWQYQRVLPSHLTAVLDPAHFRPDTSGRVARAVWMHFGVELSTYLSELLTLVVFSLLVYRLPTAFRKRTTRPSKRLLAAW</sequence>
<keyword evidence="3" id="KW-1185">Reference proteome</keyword>
<organism evidence="2 3">
    <name type="scientific">Hymenobacter profundi</name>
    <dbReference type="NCBI Taxonomy" id="1982110"/>
    <lineage>
        <taxon>Bacteria</taxon>
        <taxon>Pseudomonadati</taxon>
        <taxon>Bacteroidota</taxon>
        <taxon>Cytophagia</taxon>
        <taxon>Cytophagales</taxon>
        <taxon>Hymenobacteraceae</taxon>
        <taxon>Hymenobacter</taxon>
    </lineage>
</organism>
<reference evidence="2 3" key="1">
    <citation type="submission" date="2021-07" db="EMBL/GenBank/DDBJ databases">
        <title>Hymenobacter profundi sp. nov., isolated from deep-sea water.</title>
        <authorList>
            <person name="Kim M.K."/>
        </authorList>
    </citation>
    <scope>NUCLEOTIDE SEQUENCE [LARGE SCALE GENOMIC DNA]</scope>
    <source>
        <strain evidence="2 3">M2</strain>
    </source>
</reference>
<keyword evidence="1" id="KW-1133">Transmembrane helix</keyword>
<gene>
    <name evidence="2" type="ORF">KYK14_03685</name>
</gene>
<dbReference type="EMBL" id="JAHWGL010000008">
    <property type="protein sequence ID" value="MBW3127637.1"/>
    <property type="molecule type" value="Genomic_DNA"/>
</dbReference>
<accession>A0ABS6WWI6</accession>
<dbReference type="RefSeq" id="WP_219156943.1">
    <property type="nucleotide sequence ID" value="NZ_JAHWGL010000008.1"/>
</dbReference>